<proteinExistence type="predicted"/>
<dbReference type="AlphaFoldDB" id="A0A0E9XK54"/>
<protein>
    <submittedName>
        <fullName evidence="1">Uncharacterized protein</fullName>
    </submittedName>
</protein>
<accession>A0A0E9XK54</accession>
<organism evidence="1">
    <name type="scientific">Anguilla anguilla</name>
    <name type="common">European freshwater eel</name>
    <name type="synonym">Muraena anguilla</name>
    <dbReference type="NCBI Taxonomy" id="7936"/>
    <lineage>
        <taxon>Eukaryota</taxon>
        <taxon>Metazoa</taxon>
        <taxon>Chordata</taxon>
        <taxon>Craniata</taxon>
        <taxon>Vertebrata</taxon>
        <taxon>Euteleostomi</taxon>
        <taxon>Actinopterygii</taxon>
        <taxon>Neopterygii</taxon>
        <taxon>Teleostei</taxon>
        <taxon>Anguilliformes</taxon>
        <taxon>Anguillidae</taxon>
        <taxon>Anguilla</taxon>
    </lineage>
</organism>
<sequence>MGPNNQRQARRVDTTDSLEHYPLGITLTHTNITAVPEQHTGKPRTSHTGIFTNPFFHVISSEEKSTGKETHTRVEGLKVCEVTALFISPSFNRT</sequence>
<name>A0A0E9XK54_ANGAN</name>
<reference evidence="1" key="1">
    <citation type="submission" date="2014-11" db="EMBL/GenBank/DDBJ databases">
        <authorList>
            <person name="Amaro Gonzalez C."/>
        </authorList>
    </citation>
    <scope>NUCLEOTIDE SEQUENCE</scope>
</reference>
<evidence type="ECO:0000313" key="1">
    <source>
        <dbReference type="EMBL" id="JAI02792.1"/>
    </source>
</evidence>
<dbReference type="EMBL" id="GBXM01005786">
    <property type="protein sequence ID" value="JAI02792.1"/>
    <property type="molecule type" value="Transcribed_RNA"/>
</dbReference>
<reference evidence="1" key="2">
    <citation type="journal article" date="2015" name="Fish Shellfish Immunol.">
        <title>Early steps in the European eel (Anguilla anguilla)-Vibrio vulnificus interaction in the gills: Role of the RtxA13 toxin.</title>
        <authorList>
            <person name="Callol A."/>
            <person name="Pajuelo D."/>
            <person name="Ebbesson L."/>
            <person name="Teles M."/>
            <person name="MacKenzie S."/>
            <person name="Amaro C."/>
        </authorList>
    </citation>
    <scope>NUCLEOTIDE SEQUENCE</scope>
</reference>